<accession>A0A2V1E4U0</accession>
<feature type="region of interest" description="Disordered" evidence="1">
    <location>
        <begin position="1"/>
        <end position="86"/>
    </location>
</feature>
<feature type="compositionally biased region" description="Basic and acidic residues" evidence="1">
    <location>
        <begin position="61"/>
        <end position="71"/>
    </location>
</feature>
<protein>
    <submittedName>
        <fullName evidence="2">Uncharacterized protein</fullName>
    </submittedName>
</protein>
<evidence type="ECO:0000256" key="1">
    <source>
        <dbReference type="SAM" id="MobiDB-lite"/>
    </source>
</evidence>
<gene>
    <name evidence="2" type="ORF">DM02DRAFT_668580</name>
</gene>
<dbReference type="Proteomes" id="UP000244855">
    <property type="component" value="Unassembled WGS sequence"/>
</dbReference>
<dbReference type="EMBL" id="KZ805316">
    <property type="protein sequence ID" value="PVI05119.1"/>
    <property type="molecule type" value="Genomic_DNA"/>
</dbReference>
<organism evidence="2 3">
    <name type="scientific">Periconia macrospinosa</name>
    <dbReference type="NCBI Taxonomy" id="97972"/>
    <lineage>
        <taxon>Eukaryota</taxon>
        <taxon>Fungi</taxon>
        <taxon>Dikarya</taxon>
        <taxon>Ascomycota</taxon>
        <taxon>Pezizomycotina</taxon>
        <taxon>Dothideomycetes</taxon>
        <taxon>Pleosporomycetidae</taxon>
        <taxon>Pleosporales</taxon>
        <taxon>Massarineae</taxon>
        <taxon>Periconiaceae</taxon>
        <taxon>Periconia</taxon>
    </lineage>
</organism>
<evidence type="ECO:0000313" key="3">
    <source>
        <dbReference type="Proteomes" id="UP000244855"/>
    </source>
</evidence>
<proteinExistence type="predicted"/>
<feature type="region of interest" description="Disordered" evidence="1">
    <location>
        <begin position="102"/>
        <end position="162"/>
    </location>
</feature>
<reference evidence="2 3" key="1">
    <citation type="journal article" date="2018" name="Sci. Rep.">
        <title>Comparative genomics provides insights into the lifestyle and reveals functional heterogeneity of dark septate endophytic fungi.</title>
        <authorList>
            <person name="Knapp D.G."/>
            <person name="Nemeth J.B."/>
            <person name="Barry K."/>
            <person name="Hainaut M."/>
            <person name="Henrissat B."/>
            <person name="Johnson J."/>
            <person name="Kuo A."/>
            <person name="Lim J.H.P."/>
            <person name="Lipzen A."/>
            <person name="Nolan M."/>
            <person name="Ohm R.A."/>
            <person name="Tamas L."/>
            <person name="Grigoriev I.V."/>
            <person name="Spatafora J.W."/>
            <person name="Nagy L.G."/>
            <person name="Kovacs G.M."/>
        </authorList>
    </citation>
    <scope>NUCLEOTIDE SEQUENCE [LARGE SCALE GENOMIC DNA]</scope>
    <source>
        <strain evidence="2 3">DSE2036</strain>
    </source>
</reference>
<dbReference type="AlphaFoldDB" id="A0A2V1E4U0"/>
<feature type="compositionally biased region" description="Basic and acidic residues" evidence="1">
    <location>
        <begin position="1"/>
        <end position="12"/>
    </location>
</feature>
<feature type="compositionally biased region" description="Acidic residues" evidence="1">
    <location>
        <begin position="36"/>
        <end position="60"/>
    </location>
</feature>
<keyword evidence="3" id="KW-1185">Reference proteome</keyword>
<sequence>MSKHEGGHRGTEEENVGDIDPFSGENVEDVVPFSEENIDDNQEEDPFVENDPFLEEDPFVEEEKVANKGEELATDTNPSLGDTRSRSRCRLEEWLFRKDWHSDRSSDEHYEYQTPSKIDEMDTVTTPQHSRSSLPPRPPRPADSGRPHPGPSRVDGITIIVK</sequence>
<name>A0A2V1E4U0_9PLEO</name>
<feature type="compositionally biased region" description="Basic and acidic residues" evidence="1">
    <location>
        <begin position="102"/>
        <end position="111"/>
    </location>
</feature>
<evidence type="ECO:0000313" key="2">
    <source>
        <dbReference type="EMBL" id="PVI05119.1"/>
    </source>
</evidence>